<reference evidence="2" key="1">
    <citation type="journal article" date="2014" name="Int. J. Syst. Evol. Microbiol.">
        <title>Complete genome sequence of Corynebacterium casei LMG S-19264T (=DSM 44701T), isolated from a smear-ripened cheese.</title>
        <authorList>
            <consortium name="US DOE Joint Genome Institute (JGI-PGF)"/>
            <person name="Walter F."/>
            <person name="Albersmeier A."/>
            <person name="Kalinowski J."/>
            <person name="Ruckert C."/>
        </authorList>
    </citation>
    <scope>NUCLEOTIDE SEQUENCE</scope>
    <source>
        <strain evidence="2">JCM 19831</strain>
    </source>
</reference>
<keyword evidence="1" id="KW-0175">Coiled coil</keyword>
<keyword evidence="3" id="KW-1185">Reference proteome</keyword>
<gene>
    <name evidence="2" type="ORF">GCM10007977_067580</name>
</gene>
<dbReference type="Proteomes" id="UP000642070">
    <property type="component" value="Unassembled WGS sequence"/>
</dbReference>
<proteinExistence type="predicted"/>
<dbReference type="AlphaFoldDB" id="A0A917X117"/>
<dbReference type="EMBL" id="BMPI01000039">
    <property type="protein sequence ID" value="GGM56350.1"/>
    <property type="molecule type" value="Genomic_DNA"/>
</dbReference>
<comment type="caution">
    <text evidence="2">The sequence shown here is derived from an EMBL/GenBank/DDBJ whole genome shotgun (WGS) entry which is preliminary data.</text>
</comment>
<sequence length="311" mass="34377">MTIEERLAAATAALHEHHLTGRLVAQLKARMDAAADELAMLRNRLDDEQADVDKLEKPSLSRFLSSLRGQQGDIDKERAEAEAARLAVAAAKARFDTLRAEHLAARDRLTKLANAPAEHAAALETKERYLAESGDPRGAEMAANAELRGRINGELTELRQALGAADNVHLYLSEVRERITKATMLAGLDALSPGRSGYDEMVAAVDKVHEGSIYAGEWLETLRNELADLGEELPELPNMEILLPKWWQQWTIYANGLPVYDTVFPRILRAGNNTGEAIAIIDALRKRLEAREAAEAARLDEAERERAALHR</sequence>
<accession>A0A917X117</accession>
<evidence type="ECO:0000313" key="3">
    <source>
        <dbReference type="Proteomes" id="UP000642070"/>
    </source>
</evidence>
<reference evidence="2" key="2">
    <citation type="submission" date="2020-09" db="EMBL/GenBank/DDBJ databases">
        <authorList>
            <person name="Sun Q."/>
            <person name="Ohkuma M."/>
        </authorList>
    </citation>
    <scope>NUCLEOTIDE SEQUENCE</scope>
    <source>
        <strain evidence="2">JCM 19831</strain>
    </source>
</reference>
<evidence type="ECO:0000256" key="1">
    <source>
        <dbReference type="SAM" id="Coils"/>
    </source>
</evidence>
<protein>
    <submittedName>
        <fullName evidence="2">Uncharacterized protein</fullName>
    </submittedName>
</protein>
<feature type="coiled-coil region" evidence="1">
    <location>
        <begin position="24"/>
        <end position="101"/>
    </location>
</feature>
<organism evidence="2 3">
    <name type="scientific">Dactylosporangium sucinum</name>
    <dbReference type="NCBI Taxonomy" id="1424081"/>
    <lineage>
        <taxon>Bacteria</taxon>
        <taxon>Bacillati</taxon>
        <taxon>Actinomycetota</taxon>
        <taxon>Actinomycetes</taxon>
        <taxon>Micromonosporales</taxon>
        <taxon>Micromonosporaceae</taxon>
        <taxon>Dactylosporangium</taxon>
    </lineage>
</organism>
<name>A0A917X117_9ACTN</name>
<dbReference type="RefSeq" id="WP_190254065.1">
    <property type="nucleotide sequence ID" value="NZ_BMPI01000039.1"/>
</dbReference>
<evidence type="ECO:0000313" key="2">
    <source>
        <dbReference type="EMBL" id="GGM56350.1"/>
    </source>
</evidence>